<dbReference type="GO" id="GO:0004672">
    <property type="term" value="F:protein kinase activity"/>
    <property type="evidence" value="ECO:0007669"/>
    <property type="project" value="InterPro"/>
</dbReference>
<keyword evidence="4" id="KW-0418">Kinase</keyword>
<dbReference type="InterPro" id="IPR001245">
    <property type="entry name" value="Ser-Thr/Tyr_kinase_cat_dom"/>
</dbReference>
<dbReference type="Gene3D" id="1.10.510.10">
    <property type="entry name" value="Transferase(Phosphotransferase) domain 1"/>
    <property type="match status" value="2"/>
</dbReference>
<protein>
    <submittedName>
        <fullName evidence="4">Tyrosine-protein kinase SRK3</fullName>
    </submittedName>
</protein>
<keyword evidence="4" id="KW-0808">Transferase</keyword>
<dbReference type="InterPro" id="IPR011009">
    <property type="entry name" value="Kinase-like_dom_sf"/>
</dbReference>
<feature type="domain" description="Protein kinase" evidence="3">
    <location>
        <begin position="949"/>
        <end position="1242"/>
    </location>
</feature>
<dbReference type="Proteomes" id="UP000242188">
    <property type="component" value="Unassembled WGS sequence"/>
</dbReference>
<reference evidence="4 5" key="1">
    <citation type="journal article" date="2017" name="Nat. Ecol. Evol.">
        <title>Scallop genome provides insights into evolution of bilaterian karyotype and development.</title>
        <authorList>
            <person name="Wang S."/>
            <person name="Zhang J."/>
            <person name="Jiao W."/>
            <person name="Li J."/>
            <person name="Xun X."/>
            <person name="Sun Y."/>
            <person name="Guo X."/>
            <person name="Huan P."/>
            <person name="Dong B."/>
            <person name="Zhang L."/>
            <person name="Hu X."/>
            <person name="Sun X."/>
            <person name="Wang J."/>
            <person name="Zhao C."/>
            <person name="Wang Y."/>
            <person name="Wang D."/>
            <person name="Huang X."/>
            <person name="Wang R."/>
            <person name="Lv J."/>
            <person name="Li Y."/>
            <person name="Zhang Z."/>
            <person name="Liu B."/>
            <person name="Lu W."/>
            <person name="Hui Y."/>
            <person name="Liang J."/>
            <person name="Zhou Z."/>
            <person name="Hou R."/>
            <person name="Li X."/>
            <person name="Liu Y."/>
            <person name="Li H."/>
            <person name="Ning X."/>
            <person name="Lin Y."/>
            <person name="Zhao L."/>
            <person name="Xing Q."/>
            <person name="Dou J."/>
            <person name="Li Y."/>
            <person name="Mao J."/>
            <person name="Guo H."/>
            <person name="Dou H."/>
            <person name="Li T."/>
            <person name="Mu C."/>
            <person name="Jiang W."/>
            <person name="Fu Q."/>
            <person name="Fu X."/>
            <person name="Miao Y."/>
            <person name="Liu J."/>
            <person name="Yu Q."/>
            <person name="Li R."/>
            <person name="Liao H."/>
            <person name="Li X."/>
            <person name="Kong Y."/>
            <person name="Jiang Z."/>
            <person name="Chourrout D."/>
            <person name="Li R."/>
            <person name="Bao Z."/>
        </authorList>
    </citation>
    <scope>NUCLEOTIDE SEQUENCE [LARGE SCALE GENOMIC DNA]</scope>
    <source>
        <strain evidence="4 5">PY_sf001</strain>
    </source>
</reference>
<keyword evidence="1" id="KW-0547">Nucleotide-binding</keyword>
<dbReference type="STRING" id="6573.A0A210QHF3"/>
<dbReference type="InterPro" id="IPR000719">
    <property type="entry name" value="Prot_kinase_dom"/>
</dbReference>
<proteinExistence type="predicted"/>
<sequence length="1467" mass="166787">MTTSPRISSDSETYHNDMVLEVRVLCCPKTLCWTDRNCDVISELKKGEMKPSIVKSPKDVTRMTSQLTLNIPTVVVLCDHNKMILKAACEGISQEHVNNLVLVASRPDTSGLFKGFEIMVLTHNWVSQQLVNIMLSKTRNRQSHLYTNNVFHETKQGSSSEYNDEVSSQQALFRPLSESSLIENVHETQTQSRAFDPTGAVVSTGLYRKKADRTRSDVFGDIFVNTKSGCPEEGLRGVFVRQRTYTGEDYNGETFDVFLEKFLSSDETDAQYQTRVITNSWIPQCREKNEFVPLIHLMKGGDSSLQKLLAEVAFEIQLNTKDRSCNIEHLLTGLNSFVDICQSTYSDTDLVEKFTPLFLNTVSLLLACMVVKESDGETIPYVLSQCNQALTTASGIRGKGHIAANCMYPITEILTCMVHQLRSNSKLQKSKYKDAVSNKKLQKYISKMSFLDMYSLFLDILQRLKQKYISEDVDALKYMVHCLLDKHQKQTKTEPLTHAILMCVTQGIVTLIKGAFARNEQGISEELDIMKLLDVMTLYFDNRKCGQVMRTHLLSEVECLLFLKDKDLVHNVWYWHNMSGMQSQQLQNKTLDHIEQLLQPLNFRILRADYVPSIAFSPAWCTLHGTATGPRDVTLHCLLPSMQCLLGGSMADYKVKADKVDTKYEINTLEILRIIQAEGNHQSILSLHAYQCRPLPLFFVVDRYKGADLFSYLHQRRKDNNWINLSALASIAYDILSAVDFLHSKKVLHRNLTASSFALDHNKRIVLTDFSIAKHVDASEVSVQDLEGTGVPTRWTAPESLLEGRFDVRTDTWMVGQLLYEIYTHGCQPFVELYTISTEKVMEWVVFQKLMPKQWPCIPRKVHDVILKCVHTEADERVDLLSARHVFLSYRHSPANAQPRLPVSRACDEDRLYPDLPSNHSQTMAIERGIPRFFLSLRKGKLGPRCSYMYMNERRLQRMVSVILEATHQDLLSPDQPRYSTKDCFIEVTEPVTQAFVENVYPLLTGLVMKWLHIRHWPVVVQDHASTGALDFNCSLVYGCDQGENILDLALANRLGSPSVPENMAKYYGIVQSLAGLISSMHAKDFILRDLCAANTFYCEASDKVFIPRLGRMLHLGSNCTLDDSILADKPPNRNRWLPIEVLQSAQYSKQSDMYAFAMTMFEFFTALDALTKDPNANTLKTVPFATVKTSLLLEHLYKGETPGKPTLCPGWLYEIMQKCWDRDRTQRPDIDDVFRLLHDRLNGKAVEADSGYDSLHQPPKHRRATPSGLYRIGRIPLRSGSLGQLAFTTSRNLSVTTLERIESMKMLNDADSVFSCDRSSCGTSCFCSDCESNTGDVPFIPLREKSNVGRRCLSKDRITMYDKIPERSSAFDKRSRCDITSMYDTVPGLTPTEIRNMKRDTAMKKALLNRQAGSSQTLPYYPSRNLDKKMLTPEEQRKKMIQIPVPQKSNTLPPKTRSLDVYVTSV</sequence>
<evidence type="ECO:0000313" key="4">
    <source>
        <dbReference type="EMBL" id="OWF48174.1"/>
    </source>
</evidence>
<organism evidence="4 5">
    <name type="scientific">Mizuhopecten yessoensis</name>
    <name type="common">Japanese scallop</name>
    <name type="synonym">Patinopecten yessoensis</name>
    <dbReference type="NCBI Taxonomy" id="6573"/>
    <lineage>
        <taxon>Eukaryota</taxon>
        <taxon>Metazoa</taxon>
        <taxon>Spiralia</taxon>
        <taxon>Lophotrochozoa</taxon>
        <taxon>Mollusca</taxon>
        <taxon>Bivalvia</taxon>
        <taxon>Autobranchia</taxon>
        <taxon>Pteriomorphia</taxon>
        <taxon>Pectinida</taxon>
        <taxon>Pectinoidea</taxon>
        <taxon>Pectinidae</taxon>
        <taxon>Mizuhopecten</taxon>
    </lineage>
</organism>
<evidence type="ECO:0000256" key="2">
    <source>
        <dbReference type="ARBA" id="ARBA00022840"/>
    </source>
</evidence>
<dbReference type="Pfam" id="PF07714">
    <property type="entry name" value="PK_Tyr_Ser-Thr"/>
    <property type="match status" value="2"/>
</dbReference>
<dbReference type="EMBL" id="NEDP02003643">
    <property type="protein sequence ID" value="OWF48174.1"/>
    <property type="molecule type" value="Genomic_DNA"/>
</dbReference>
<gene>
    <name evidence="4" type="ORF">KP79_PYT14457</name>
</gene>
<dbReference type="InterPro" id="IPR050198">
    <property type="entry name" value="Non-receptor_tyrosine_kinases"/>
</dbReference>
<accession>A0A210QHF3</accession>
<comment type="caution">
    <text evidence="4">The sequence shown here is derived from an EMBL/GenBank/DDBJ whole genome shotgun (WGS) entry which is preliminary data.</text>
</comment>
<keyword evidence="5" id="KW-1185">Reference proteome</keyword>
<keyword evidence="2" id="KW-0067">ATP-binding</keyword>
<dbReference type="GO" id="GO:0005524">
    <property type="term" value="F:ATP binding"/>
    <property type="evidence" value="ECO:0007669"/>
    <property type="project" value="UniProtKB-KW"/>
</dbReference>
<dbReference type="SUPFAM" id="SSF56112">
    <property type="entry name" value="Protein kinase-like (PK-like)"/>
    <property type="match status" value="2"/>
</dbReference>
<dbReference type="PROSITE" id="PS50011">
    <property type="entry name" value="PROTEIN_KINASE_DOM"/>
    <property type="match status" value="2"/>
</dbReference>
<evidence type="ECO:0000256" key="1">
    <source>
        <dbReference type="ARBA" id="ARBA00022741"/>
    </source>
</evidence>
<name>A0A210QHF3_MIZYE</name>
<feature type="domain" description="Protein kinase" evidence="3">
    <location>
        <begin position="620"/>
        <end position="888"/>
    </location>
</feature>
<dbReference type="PANTHER" id="PTHR24418">
    <property type="entry name" value="TYROSINE-PROTEIN KINASE"/>
    <property type="match status" value="1"/>
</dbReference>
<evidence type="ECO:0000313" key="5">
    <source>
        <dbReference type="Proteomes" id="UP000242188"/>
    </source>
</evidence>
<dbReference type="OrthoDB" id="6147007at2759"/>
<evidence type="ECO:0000259" key="3">
    <source>
        <dbReference type="PROSITE" id="PS50011"/>
    </source>
</evidence>